<proteinExistence type="predicted"/>
<evidence type="ECO:0000256" key="2">
    <source>
        <dbReference type="SAM" id="Phobius"/>
    </source>
</evidence>
<evidence type="ECO:0000313" key="4">
    <source>
        <dbReference type="Proteomes" id="UP000092462"/>
    </source>
</evidence>
<keyword evidence="2" id="KW-0812">Transmembrane</keyword>
<accession>A0A1B0D200</accession>
<evidence type="ECO:0000256" key="1">
    <source>
        <dbReference type="SAM" id="MobiDB-lite"/>
    </source>
</evidence>
<dbReference type="EMBL" id="AJVK01022515">
    <property type="status" value="NOT_ANNOTATED_CDS"/>
    <property type="molecule type" value="Genomic_DNA"/>
</dbReference>
<evidence type="ECO:0000313" key="3">
    <source>
        <dbReference type="EnsemblMetazoa" id="PPAI001373-PA"/>
    </source>
</evidence>
<feature type="region of interest" description="Disordered" evidence="1">
    <location>
        <begin position="394"/>
        <end position="415"/>
    </location>
</feature>
<keyword evidence="2" id="KW-1133">Transmembrane helix</keyword>
<dbReference type="EnsemblMetazoa" id="PPAI001373-RA">
    <property type="protein sequence ID" value="PPAI001373-PA"/>
    <property type="gene ID" value="PPAI001373"/>
</dbReference>
<keyword evidence="2" id="KW-0472">Membrane</keyword>
<dbReference type="VEuPathDB" id="VectorBase:PPAPM1_002978"/>
<name>A0A1B0D200_PHLPP</name>
<feature type="compositionally biased region" description="Basic and acidic residues" evidence="1">
    <location>
        <begin position="394"/>
        <end position="408"/>
    </location>
</feature>
<feature type="transmembrane region" description="Helical" evidence="2">
    <location>
        <begin position="38"/>
        <end position="58"/>
    </location>
</feature>
<keyword evidence="4" id="KW-1185">Reference proteome</keyword>
<dbReference type="AlphaFoldDB" id="A0A1B0D200"/>
<organism evidence="3 4">
    <name type="scientific">Phlebotomus papatasi</name>
    <name type="common">Sandfly</name>
    <dbReference type="NCBI Taxonomy" id="29031"/>
    <lineage>
        <taxon>Eukaryota</taxon>
        <taxon>Metazoa</taxon>
        <taxon>Ecdysozoa</taxon>
        <taxon>Arthropoda</taxon>
        <taxon>Hexapoda</taxon>
        <taxon>Insecta</taxon>
        <taxon>Pterygota</taxon>
        <taxon>Neoptera</taxon>
        <taxon>Endopterygota</taxon>
        <taxon>Diptera</taxon>
        <taxon>Nematocera</taxon>
        <taxon>Psychodoidea</taxon>
        <taxon>Psychodidae</taxon>
        <taxon>Phlebotomus</taxon>
        <taxon>Phlebotomus</taxon>
    </lineage>
</organism>
<dbReference type="VEuPathDB" id="VectorBase:PPAI001373"/>
<reference evidence="3" key="1">
    <citation type="submission" date="2022-08" db="UniProtKB">
        <authorList>
            <consortium name="EnsemblMetazoa"/>
        </authorList>
    </citation>
    <scope>IDENTIFICATION</scope>
    <source>
        <strain evidence="3">Israel</strain>
    </source>
</reference>
<sequence>MAQPDVAKSRTNWLAQFGLYRDDGEEKKPSNKSWKPTVGLYMILGCSILLILAVFFILQELFAERQEIIEFPSFDRPTIFPTESSFNTTEEWTNTSVDPKIGENMTEIVSEKLVHSPSKFLKPPPPPRETHRRSIQPPRPFEFELHEPHPSAFQKPNVTVSRVNNIQDILQQLREPPDPGSSRIRRNTERSFDFTTSAPDPFFNYKPHAPSDINLMATKQFRFAPYLYKTSPGSRGNQHPAFYHYATESSGDISSIYQDLITADKNRGKLGGSRDENQNNLKKPFSLMLDIYPVKDEEEYKTSPSLTRKPYVNGLDTSSYYSTMNFPQIPQNHQTTHSVYHNMYYRGPFGTTRDHHWVYPDPIPTEDTINKPSQMIVHLNLYPKNKKRLGRIDSAADKRASSNEENTPKDTFQPIRPKVFYNSRPLDEQEDPDLGIGTAVEIPKTITPYSSTTIYYPNSTSYVEIVRSVDLTPSSTPSPYPGNRPIVVYPKSEHDNHPNYLHPRATLPPEMPKEDFTFTSVSDESKVHNSQQPDNPMVVRAHGANKIHDPRFNEEFNPSEQFENFDVPPRDLIRFDSRDAIQMH</sequence>
<protein>
    <submittedName>
        <fullName evidence="3">Uncharacterized protein</fullName>
    </submittedName>
</protein>
<dbReference type="Proteomes" id="UP000092462">
    <property type="component" value="Unassembled WGS sequence"/>
</dbReference>